<dbReference type="PRINTS" id="PR00332">
    <property type="entry name" value="HISTRIAD"/>
</dbReference>
<dbReference type="CDD" id="cd01276">
    <property type="entry name" value="PKCI_related"/>
    <property type="match status" value="1"/>
</dbReference>
<gene>
    <name evidence="5" type="ORF">COY73_01395</name>
</gene>
<dbReference type="InterPro" id="IPR001310">
    <property type="entry name" value="Histidine_triad_HIT"/>
</dbReference>
<dbReference type="Gene3D" id="3.30.428.10">
    <property type="entry name" value="HIT-like"/>
    <property type="match status" value="1"/>
</dbReference>
<evidence type="ECO:0000313" key="5">
    <source>
        <dbReference type="EMBL" id="PIY89260.1"/>
    </source>
</evidence>
<dbReference type="InterPro" id="IPR011146">
    <property type="entry name" value="HIT-like"/>
</dbReference>
<evidence type="ECO:0000259" key="4">
    <source>
        <dbReference type="PROSITE" id="PS51084"/>
    </source>
</evidence>
<comment type="caution">
    <text evidence="5">The sequence shown here is derived from an EMBL/GenBank/DDBJ whole genome shotgun (WGS) entry which is preliminary data.</text>
</comment>
<feature type="domain" description="HIT" evidence="4">
    <location>
        <begin position="5"/>
        <end position="113"/>
    </location>
</feature>
<dbReference type="Proteomes" id="UP000230767">
    <property type="component" value="Unassembled WGS sequence"/>
</dbReference>
<evidence type="ECO:0000256" key="2">
    <source>
        <dbReference type="PIRSR" id="PIRSR601310-3"/>
    </source>
</evidence>
<evidence type="ECO:0000256" key="3">
    <source>
        <dbReference type="PROSITE-ProRule" id="PRU00464"/>
    </source>
</evidence>
<feature type="short sequence motif" description="Histidine triad motif" evidence="2 3">
    <location>
        <begin position="98"/>
        <end position="102"/>
    </location>
</feature>
<dbReference type="PROSITE" id="PS00892">
    <property type="entry name" value="HIT_1"/>
    <property type="match status" value="1"/>
</dbReference>
<dbReference type="PANTHER" id="PTHR23089">
    <property type="entry name" value="HISTIDINE TRIAD HIT PROTEIN"/>
    <property type="match status" value="1"/>
</dbReference>
<protein>
    <submittedName>
        <fullName evidence="5">Histidine triad nucleotide-binding protein</fullName>
    </submittedName>
</protein>
<dbReference type="InterPro" id="IPR036265">
    <property type="entry name" value="HIT-like_sf"/>
</dbReference>
<proteinExistence type="predicted"/>
<dbReference type="PROSITE" id="PS51084">
    <property type="entry name" value="HIT_2"/>
    <property type="match status" value="1"/>
</dbReference>
<dbReference type="GO" id="GO:0003824">
    <property type="term" value="F:catalytic activity"/>
    <property type="evidence" value="ECO:0007669"/>
    <property type="project" value="InterPro"/>
</dbReference>
<evidence type="ECO:0000256" key="1">
    <source>
        <dbReference type="PIRSR" id="PIRSR601310-1"/>
    </source>
</evidence>
<sequence length="119" mass="13562">MQDCLFCKIINKEVPVEIVYENNKVVVFKDIHPKAPIHLLIVPQKHIPSVDHLEIQDKELIGELFLTAQKIAREQRIAQTGYKLVFNVGRGGGQVIDHLHLHLLGGWKSEKERDIPGMP</sequence>
<dbReference type="EMBL" id="PFLW01000039">
    <property type="protein sequence ID" value="PIY89260.1"/>
    <property type="molecule type" value="Genomic_DNA"/>
</dbReference>
<dbReference type="AlphaFoldDB" id="A0A2M7R6L7"/>
<evidence type="ECO:0000313" key="6">
    <source>
        <dbReference type="Proteomes" id="UP000230767"/>
    </source>
</evidence>
<accession>A0A2M7R6L7</accession>
<organism evidence="5 6">
    <name type="scientific">Candidatus Nealsonbacteria bacterium CG_4_10_14_0_8_um_filter_37_14</name>
    <dbReference type="NCBI Taxonomy" id="1974684"/>
    <lineage>
        <taxon>Bacteria</taxon>
        <taxon>Candidatus Nealsoniibacteriota</taxon>
    </lineage>
</organism>
<dbReference type="SUPFAM" id="SSF54197">
    <property type="entry name" value="HIT-like"/>
    <property type="match status" value="1"/>
</dbReference>
<name>A0A2M7R6L7_9BACT</name>
<dbReference type="InterPro" id="IPR019808">
    <property type="entry name" value="Histidine_triad_CS"/>
</dbReference>
<reference evidence="6" key="1">
    <citation type="submission" date="2017-09" db="EMBL/GenBank/DDBJ databases">
        <title>Depth-based differentiation of microbial function through sediment-hosted aquifers and enrichment of novel symbionts in the deep terrestrial subsurface.</title>
        <authorList>
            <person name="Probst A.J."/>
            <person name="Ladd B."/>
            <person name="Jarett J.K."/>
            <person name="Geller-Mcgrath D.E."/>
            <person name="Sieber C.M.K."/>
            <person name="Emerson J.B."/>
            <person name="Anantharaman K."/>
            <person name="Thomas B.C."/>
            <person name="Malmstrom R."/>
            <person name="Stieglmeier M."/>
            <person name="Klingl A."/>
            <person name="Woyke T."/>
            <person name="Ryan C.M."/>
            <person name="Banfield J.F."/>
        </authorList>
    </citation>
    <scope>NUCLEOTIDE SEQUENCE [LARGE SCALE GENOMIC DNA]</scope>
</reference>
<dbReference type="Pfam" id="PF11969">
    <property type="entry name" value="DcpS_C"/>
    <property type="match status" value="1"/>
</dbReference>
<feature type="active site" description="Tele-AMP-histidine intermediate" evidence="1">
    <location>
        <position position="100"/>
    </location>
</feature>